<dbReference type="Gene3D" id="3.40.50.1820">
    <property type="entry name" value="alpha/beta hydrolase"/>
    <property type="match status" value="1"/>
</dbReference>
<evidence type="ECO:0000256" key="2">
    <source>
        <dbReference type="ARBA" id="ARBA00023043"/>
    </source>
</evidence>
<dbReference type="PROSITE" id="PS50297">
    <property type="entry name" value="ANK_REP_REGION"/>
    <property type="match status" value="4"/>
</dbReference>
<dbReference type="GeneID" id="41955713"/>
<organism evidence="6 7">
    <name type="scientific">Pyricularia grisea</name>
    <name type="common">Crabgrass-specific blast fungus</name>
    <name type="synonym">Magnaporthe grisea</name>
    <dbReference type="NCBI Taxonomy" id="148305"/>
    <lineage>
        <taxon>Eukaryota</taxon>
        <taxon>Fungi</taxon>
        <taxon>Dikarya</taxon>
        <taxon>Ascomycota</taxon>
        <taxon>Pezizomycotina</taxon>
        <taxon>Sordariomycetes</taxon>
        <taxon>Sordariomycetidae</taxon>
        <taxon>Magnaporthales</taxon>
        <taxon>Pyriculariaceae</taxon>
        <taxon>Pyricularia</taxon>
    </lineage>
</organism>
<feature type="repeat" description="ANK" evidence="3">
    <location>
        <begin position="1393"/>
        <end position="1425"/>
    </location>
</feature>
<feature type="region of interest" description="Disordered" evidence="4">
    <location>
        <begin position="1633"/>
        <end position="1710"/>
    </location>
</feature>
<evidence type="ECO:0000259" key="5">
    <source>
        <dbReference type="Pfam" id="PF24883"/>
    </source>
</evidence>
<evidence type="ECO:0000313" key="7">
    <source>
        <dbReference type="RefSeq" id="XP_030987488.1"/>
    </source>
</evidence>
<dbReference type="SUPFAM" id="SSF48403">
    <property type="entry name" value="Ankyrin repeat"/>
    <property type="match status" value="2"/>
</dbReference>
<proteinExistence type="predicted"/>
<evidence type="ECO:0000256" key="1">
    <source>
        <dbReference type="ARBA" id="ARBA00022737"/>
    </source>
</evidence>
<keyword evidence="6" id="KW-1185">Reference proteome</keyword>
<keyword evidence="1" id="KW-0677">Repeat</keyword>
<dbReference type="Proteomes" id="UP000515153">
    <property type="component" value="Unplaced"/>
</dbReference>
<dbReference type="InterPro" id="IPR036770">
    <property type="entry name" value="Ankyrin_rpt-contain_sf"/>
</dbReference>
<dbReference type="InterPro" id="IPR056884">
    <property type="entry name" value="NPHP3-like_N"/>
</dbReference>
<feature type="repeat" description="ANK" evidence="3">
    <location>
        <begin position="895"/>
        <end position="919"/>
    </location>
</feature>
<evidence type="ECO:0000313" key="6">
    <source>
        <dbReference type="Proteomes" id="UP000515153"/>
    </source>
</evidence>
<dbReference type="KEGG" id="pgri:PgNI_00722"/>
<feature type="domain" description="Nephrocystin 3-like N-terminal" evidence="5">
    <location>
        <begin position="366"/>
        <end position="480"/>
    </location>
</feature>
<sequence>MRAKEDLEQGLYEVIPVPQAVPKDKDVDIIVVPGLGTDPKACWGAPDPKEPFNWITSADGLTTQFETARIFRYAYASAWRGPYKIKKDFDESIVNGLCVALKEEREKLCSKSRPIIFIGHSMGGLVVAQALNAMHKRQNIYGDILPCVTGCMFFGVPFDGTNFTALPQLWKKIEDFRTGAGKYDSLLSILEPGFRNNYLRSLCSDFKDLARMINPGIQLFCFYEELDIDVKKILTDLGLAALVSLAKLPVESLLKKYFSQENGATMRLVDQASATCVATRDSIGLQVGHSDLVKFRNANDPRYAQLVLPRLRELVDNSRTHARKRLIASGLTSMSAGAVDALRTLLSSYVNNKHRNALAKLGKNKSWMLKERSYQEWENLSARGVSCFWLTGPGGIDKTSISLSAVANIEETNLKQVSKSKHVPLLAFFLCDTTPLGSSPLELLKALLVQLINQNPLVADYAKHLLAQGQYLKDDSFSRQDSSKTSKMDIRATISLQNLWNCLGKVLENESFGDIYIIVDSIHLLARDQQSELLINYIYDYVARSPEPGSASCQGKARRWLFTSAQRGGRNRFEQLMRACHVVDLTSNEYKDKIKNSLEEYSKDLVEKLHQEKKYKRDQLYMIHDRMKMNGDDKRWIAIQYIRLRALPPQSSSETITKILSPTNASDLTSLVRYCWQAIIQRDPDDEHNLKTLLKALALAFRPLSISELSILSDIIDEDKVKRLIQKCEPMLQLVSEDQNVPRVEFSDTTLKVGFLWESAELVRHSPEGVLDDTQGQAQLHSEEEQYSILEDFHGVLAMRCFSFMERCGVKSTGTDMLAGRESPDTTLQDAENSSDRTYFGEFWILHAIRGKPELAKYIAKDLQLFWASNSSLRAAWLKDYLPLKPSVSDGSSHEGMTALHTAAFFGYDLLLEELIRSGHKEEIGIFNKDGHTPLHIASKYNNVKAVQVLLSYTKEDAIDMAHGDNGTALHAAAIQGHIETLKLLLDNDADPNAFCKRFGPVVNAAILSGNNDAVTLLLSNERHNLEAHKGKALPPLALSAAMSKREVFKEILTRNEGKWTAEDYHSALFQSCFIQRPESIEILRDIAPKHVLDDDVLHEAMFKAAVWDNWDCVSIVFNIKPKVASCEIFYLAAVTKHGGKMADDVLHNIWAEGGPRIVPREVINAALYQATDNQKAGTVEWLLNFCHADPNATDQRPTVLHPACFTHAPEQLFGDALTAAAWDGSYDIVKMLLQRNATVDSSRGCALQMAAQEGHAEVVRLLLLHGAKTNRVIGGPGAEPDYHGPEFPEATALQAACRYDRVQVVEVLLLHTKEPADPNLGGGIYERPIFAATRRTLPKVLKLLLAAPTIDVNVVGGRDLSTPLINAASFMSVEDVEALIKAGANVNQVDGNGDTAVIHAARRGDVNTLKLLIAHDASILHESRPEHKFAFQIAAEHGHIECIQVLAEKISAVCRALNTVAVGNSSMRNLLALPEGDDYRFADIEEINHLKTHAQDLQRELDKLEYFKDEEENIRKGLAEAEDVAKRCIQERLEAVRARDEDKSIYDQRTEEYERRTREYELGLHGYKALEEENEELKAVIAARETEVKTMDEAHSAEKRKSEDEKRNAEAAQERQEKLLKAEISNLKAKLEALERPAESPSQGVPVPVDQPRPSISSHSASHSDGDSQSKQGSREKMISLAQMTSERLGSGWKKVNKNFNKGDTKEGN</sequence>
<dbReference type="Pfam" id="PF12796">
    <property type="entry name" value="Ank_2"/>
    <property type="match status" value="4"/>
</dbReference>
<dbReference type="InterPro" id="IPR002110">
    <property type="entry name" value="Ankyrin_rpt"/>
</dbReference>
<dbReference type="RefSeq" id="XP_030987488.1">
    <property type="nucleotide sequence ID" value="XM_031120799.1"/>
</dbReference>
<feature type="compositionally biased region" description="Basic and acidic residues" evidence="4">
    <location>
        <begin position="1663"/>
        <end position="1679"/>
    </location>
</feature>
<reference evidence="7" key="2">
    <citation type="submission" date="2019-10" db="EMBL/GenBank/DDBJ databases">
        <authorList>
            <consortium name="NCBI Genome Project"/>
        </authorList>
    </citation>
    <scope>NUCLEOTIDE SEQUENCE</scope>
    <source>
        <strain evidence="7">NI907</strain>
    </source>
</reference>
<dbReference type="SUPFAM" id="SSF53474">
    <property type="entry name" value="alpha/beta-Hydrolases"/>
    <property type="match status" value="1"/>
</dbReference>
<protein>
    <recommendedName>
        <fullName evidence="5">Nephrocystin 3-like N-terminal domain-containing protein</fullName>
    </recommendedName>
</protein>
<dbReference type="PANTHER" id="PTHR24198:SF165">
    <property type="entry name" value="ANKYRIN REPEAT-CONTAINING PROTEIN-RELATED"/>
    <property type="match status" value="1"/>
</dbReference>
<dbReference type="PROSITE" id="PS50088">
    <property type="entry name" value="ANK_REPEAT"/>
    <property type="match status" value="6"/>
</dbReference>
<feature type="region of interest" description="Disordered" evidence="4">
    <location>
        <begin position="1589"/>
        <end position="1617"/>
    </location>
</feature>
<evidence type="ECO:0000256" key="4">
    <source>
        <dbReference type="SAM" id="MobiDB-lite"/>
    </source>
</evidence>
<feature type="repeat" description="ANK" evidence="3">
    <location>
        <begin position="965"/>
        <end position="997"/>
    </location>
</feature>
<evidence type="ECO:0000256" key="3">
    <source>
        <dbReference type="PROSITE-ProRule" id="PRU00023"/>
    </source>
</evidence>
<keyword evidence="2 3" id="KW-0040">ANK repeat</keyword>
<gene>
    <name evidence="7" type="ORF">PgNI_00722</name>
</gene>
<dbReference type="InterPro" id="IPR029058">
    <property type="entry name" value="AB_hydrolase_fold"/>
</dbReference>
<reference evidence="7" key="1">
    <citation type="journal article" date="2019" name="Mol. Biol. Evol.">
        <title>Blast fungal genomes show frequent chromosomal changes, gene gains and losses, and effector gene turnover.</title>
        <authorList>
            <person name="Gomez Luciano L.B."/>
            <person name="Jason Tsai I."/>
            <person name="Chuma I."/>
            <person name="Tosa Y."/>
            <person name="Chen Y.H."/>
            <person name="Li J.Y."/>
            <person name="Li M.Y."/>
            <person name="Jade Lu M.Y."/>
            <person name="Nakayashiki H."/>
            <person name="Li W.H."/>
        </authorList>
    </citation>
    <scope>NUCLEOTIDE SEQUENCE</scope>
    <source>
        <strain evidence="7">NI907</strain>
    </source>
</reference>
<dbReference type="PANTHER" id="PTHR24198">
    <property type="entry name" value="ANKYRIN REPEAT AND PROTEIN KINASE DOMAIN-CONTAINING PROTEIN"/>
    <property type="match status" value="1"/>
</dbReference>
<feature type="repeat" description="ANK" evidence="3">
    <location>
        <begin position="1360"/>
        <end position="1392"/>
    </location>
</feature>
<feature type="repeat" description="ANK" evidence="3">
    <location>
        <begin position="930"/>
        <end position="952"/>
    </location>
</feature>
<dbReference type="Gene3D" id="1.25.40.20">
    <property type="entry name" value="Ankyrin repeat-containing domain"/>
    <property type="match status" value="3"/>
</dbReference>
<reference evidence="7" key="3">
    <citation type="submission" date="2025-08" db="UniProtKB">
        <authorList>
            <consortium name="RefSeq"/>
        </authorList>
    </citation>
    <scope>IDENTIFICATION</scope>
    <source>
        <strain evidence="7">NI907</strain>
    </source>
</reference>
<dbReference type="Pfam" id="PF24883">
    <property type="entry name" value="NPHP3_N"/>
    <property type="match status" value="1"/>
</dbReference>
<accession>A0A6P8BJJ3</accession>
<name>A0A6P8BJJ3_PYRGI</name>
<feature type="repeat" description="ANK" evidence="3">
    <location>
        <begin position="1243"/>
        <end position="1271"/>
    </location>
</feature>
<dbReference type="SMART" id="SM00248">
    <property type="entry name" value="ANK"/>
    <property type="match status" value="11"/>
</dbReference>